<dbReference type="EMBL" id="AOGT01001115">
    <property type="protein sequence ID" value="EMG48440.1"/>
    <property type="molecule type" value="Genomic_DNA"/>
</dbReference>
<dbReference type="Pfam" id="PF01019">
    <property type="entry name" value="G_glu_transpept"/>
    <property type="match status" value="1"/>
</dbReference>
<dbReference type="PANTHER" id="PTHR43881">
    <property type="entry name" value="GAMMA-GLUTAMYLTRANSPEPTIDASE (AFU_ORTHOLOGUE AFUA_4G13580)"/>
    <property type="match status" value="1"/>
</dbReference>
<dbReference type="Proteomes" id="UP000011777">
    <property type="component" value="Unassembled WGS sequence"/>
</dbReference>
<dbReference type="OMA" id="EGNMVSY"/>
<dbReference type="InterPro" id="IPR043138">
    <property type="entry name" value="GGT_lsub"/>
</dbReference>
<sequence>MKQLPKKIMSSSKFINYPSRRSTVYSTKGIVSSTQPLANASAIKILEKGGNCVDGAIAASASLIVTEPGSTGIGGDCFALYYKLKDKSDPTSGQVLGLNGSGRAAANVTPQDVWNEHNDGKPMKRIPYTSVFSVTVPGAVAGWYDAYEKWGSGNVTFEEILEPAIKLAEEGFAVSEIASNMWRRCVPKITKQNPDVKNNPFVLDGNRGPEEGEFVKNVPVANCLKIIGKEGKKAFYEGPIAEAIVKTTSVNRNHKLTTDDLKQHTSTIVEPIKLNFQEHNVWEIPPNGHGLVALLALGIIQELHNSGKINLYELKHNSVEYLHLLIEACKLGFYDSDEYVTDPHFRDIPIEALLSPDYLKTRSELIHFDKIIDGETMKHGVPDPKFKSDTVYLTVSDSSGEVCSFINSVYEGFGSGILVEEYGFCLQSRGCNFNLSPGLPNCLEGGRRPYHTIIPGMITNPDGSLYAGFGNMGGFAQPVCHVQHVLNLTVFGMTPQQSIDSPRFVLNSNNVNETDRGRGADGPVRTPITVVQLEEGIDEEVVENLEKLGHTVQLIKGFGREVFGRAQIIKNVSKNGQLIYAGGSDPRGDGAAVALV</sequence>
<name>M3JZI9_CANMX</name>
<dbReference type="InterPro" id="IPR052896">
    <property type="entry name" value="GGT-like_enzyme"/>
</dbReference>
<evidence type="ECO:0000313" key="2">
    <source>
        <dbReference type="Proteomes" id="UP000011777"/>
    </source>
</evidence>
<keyword evidence="2" id="KW-1185">Reference proteome</keyword>
<reference evidence="1 2" key="1">
    <citation type="submission" date="2013-02" db="EMBL/GenBank/DDBJ databases">
        <title>Genome sequence of Candida maltosa Xu316, a potential industrial strain for xylitol and ethanol production.</title>
        <authorList>
            <person name="Yu J."/>
            <person name="Wang Q."/>
            <person name="Geng X."/>
            <person name="Bao W."/>
            <person name="He P."/>
            <person name="Cai J."/>
        </authorList>
    </citation>
    <scope>NUCLEOTIDE SEQUENCE [LARGE SCALE GENOMIC DNA]</scope>
    <source>
        <strain evidence="2">Xu316</strain>
    </source>
</reference>
<dbReference type="PANTHER" id="PTHR43881:SF1">
    <property type="entry name" value="GAMMA-GLUTAMYLTRANSPEPTIDASE (AFU_ORTHOLOGUE AFUA_4G13580)"/>
    <property type="match status" value="1"/>
</dbReference>
<dbReference type="SUPFAM" id="SSF56235">
    <property type="entry name" value="N-terminal nucleophile aminohydrolases (Ntn hydrolases)"/>
    <property type="match status" value="1"/>
</dbReference>
<dbReference type="Gene3D" id="1.10.246.130">
    <property type="match status" value="1"/>
</dbReference>
<dbReference type="InterPro" id="IPR029055">
    <property type="entry name" value="Ntn_hydrolases_N"/>
</dbReference>
<accession>M3JZI9</accession>
<dbReference type="AlphaFoldDB" id="M3JZI9"/>
<dbReference type="InterPro" id="IPR043137">
    <property type="entry name" value="GGT_ssub_C"/>
</dbReference>
<protein>
    <recommendedName>
        <fullName evidence="3">Gamma-glutamyltransferase</fullName>
    </recommendedName>
</protein>
<dbReference type="Gene3D" id="3.60.20.40">
    <property type="match status" value="1"/>
</dbReference>
<dbReference type="eggNOG" id="KOG2410">
    <property type="taxonomic scope" value="Eukaryota"/>
</dbReference>
<dbReference type="STRING" id="1245528.M3JZI9"/>
<evidence type="ECO:0000313" key="1">
    <source>
        <dbReference type="EMBL" id="EMG48440.1"/>
    </source>
</evidence>
<evidence type="ECO:0008006" key="3">
    <source>
        <dbReference type="Google" id="ProtNLM"/>
    </source>
</evidence>
<dbReference type="OrthoDB" id="2015213at2759"/>
<dbReference type="PRINTS" id="PR01210">
    <property type="entry name" value="GGTRANSPTASE"/>
</dbReference>
<comment type="caution">
    <text evidence="1">The sequence shown here is derived from an EMBL/GenBank/DDBJ whole genome shotgun (WGS) entry which is preliminary data.</text>
</comment>
<organism evidence="1 2">
    <name type="scientific">Candida maltosa (strain Xu316)</name>
    <name type="common">Yeast</name>
    <dbReference type="NCBI Taxonomy" id="1245528"/>
    <lineage>
        <taxon>Eukaryota</taxon>
        <taxon>Fungi</taxon>
        <taxon>Dikarya</taxon>
        <taxon>Ascomycota</taxon>
        <taxon>Saccharomycotina</taxon>
        <taxon>Pichiomycetes</taxon>
        <taxon>Debaryomycetaceae</taxon>
        <taxon>Candida/Lodderomyces clade</taxon>
        <taxon>Candida</taxon>
    </lineage>
</organism>
<dbReference type="HOGENOM" id="CLU_014813_3_1_1"/>
<proteinExistence type="predicted"/>
<gene>
    <name evidence="1" type="ORF">G210_0996</name>
</gene>